<reference evidence="3 4" key="1">
    <citation type="submission" date="2014-03" db="EMBL/GenBank/DDBJ databases">
        <title>The genome of Kluyveromyces dobzhanskii.</title>
        <authorList>
            <person name="Nystedt B."/>
            <person name="Astrom S."/>
        </authorList>
    </citation>
    <scope>NUCLEOTIDE SEQUENCE [LARGE SCALE GENOMIC DNA]</scope>
    <source>
        <strain evidence="3 4">CBS 2104</strain>
    </source>
</reference>
<dbReference type="GO" id="GO:0005935">
    <property type="term" value="C:cellular bud neck"/>
    <property type="evidence" value="ECO:0007669"/>
    <property type="project" value="TreeGrafter"/>
</dbReference>
<evidence type="ECO:0000313" key="4">
    <source>
        <dbReference type="Proteomes" id="UP000031516"/>
    </source>
</evidence>
<evidence type="ECO:0000256" key="2">
    <source>
        <dbReference type="SAM" id="Phobius"/>
    </source>
</evidence>
<keyword evidence="2" id="KW-0472">Membrane</keyword>
<dbReference type="Proteomes" id="UP000031516">
    <property type="component" value="Unassembled WGS sequence"/>
</dbReference>
<sequence>MDLESYEVSGFVLEARALPTLTTATTEATSDETTKQTSTATDDETTDTDTSTSSGKSTSSKTTSKTGLLSTLTTGTSTSDATSSESTSSYTTPAIELPSAQGNPNIWSSNKPAGTVFIAVGAVAGFILLAVAVWFFINSWMSYSHAKQLKKFNNMEKQFQNPFIDDIDFPSGSGYYKADEDANTYYDDPVRSKNGQKTTLSPYKRASHSMIRLLGTSTDELGISGESPMPGGNNNINPLERADAIDAANMDLRKSLYISPTMEFMNQQRKSMLFSNMNQSAISIDTPEMREPTRTASPERRTYQHEKSKNSLSKLVDSTIDLTATTTLDNQKRQGRSKEHKKTPSITPSMFLDNMLEDGDS</sequence>
<dbReference type="PANTHER" id="PTHR36089">
    <property type="entry name" value="CHITIN SYNTHASE 3 COMPLEX PROTEIN CSI2-RELATED"/>
    <property type="match status" value="1"/>
</dbReference>
<dbReference type="PANTHER" id="PTHR36089:SF1">
    <property type="entry name" value="CHITIN SYNTHASE 3 COMPLEX PROTEIN CSI2-RELATED"/>
    <property type="match status" value="1"/>
</dbReference>
<feature type="transmembrane region" description="Helical" evidence="2">
    <location>
        <begin position="116"/>
        <end position="137"/>
    </location>
</feature>
<name>A0A0A8LB71_9SACH</name>
<feature type="compositionally biased region" description="Basic residues" evidence="1">
    <location>
        <begin position="333"/>
        <end position="343"/>
    </location>
</feature>
<feature type="region of interest" description="Disordered" evidence="1">
    <location>
        <begin position="23"/>
        <end position="103"/>
    </location>
</feature>
<feature type="compositionally biased region" description="Low complexity" evidence="1">
    <location>
        <begin position="48"/>
        <end position="92"/>
    </location>
</feature>
<feature type="compositionally biased region" description="Basic and acidic residues" evidence="1">
    <location>
        <begin position="288"/>
        <end position="309"/>
    </location>
</feature>
<feature type="compositionally biased region" description="Polar residues" evidence="1">
    <location>
        <begin position="320"/>
        <end position="329"/>
    </location>
</feature>
<evidence type="ECO:0000313" key="3">
    <source>
        <dbReference type="EMBL" id="CDO95497.1"/>
    </source>
</evidence>
<dbReference type="GO" id="GO:0000324">
    <property type="term" value="C:fungal-type vacuole"/>
    <property type="evidence" value="ECO:0007669"/>
    <property type="project" value="TreeGrafter"/>
</dbReference>
<keyword evidence="4" id="KW-1185">Reference proteome</keyword>
<proteinExistence type="predicted"/>
<evidence type="ECO:0000256" key="1">
    <source>
        <dbReference type="SAM" id="MobiDB-lite"/>
    </source>
</evidence>
<protein>
    <submittedName>
        <fullName evidence="3">WGS project CCBQ000000000 data, contig 00015</fullName>
    </submittedName>
</protein>
<dbReference type="InterPro" id="IPR051009">
    <property type="entry name" value="PRM"/>
</dbReference>
<dbReference type="AlphaFoldDB" id="A0A0A8LB71"/>
<keyword evidence="2" id="KW-1133">Transmembrane helix</keyword>
<dbReference type="EMBL" id="CCBQ010000045">
    <property type="protein sequence ID" value="CDO95497.1"/>
    <property type="molecule type" value="Genomic_DNA"/>
</dbReference>
<comment type="caution">
    <text evidence="3">The sequence shown here is derived from an EMBL/GenBank/DDBJ whole genome shotgun (WGS) entry which is preliminary data.</text>
</comment>
<organism evidence="3 4">
    <name type="scientific">Kluyveromyces dobzhanskii CBS 2104</name>
    <dbReference type="NCBI Taxonomy" id="1427455"/>
    <lineage>
        <taxon>Eukaryota</taxon>
        <taxon>Fungi</taxon>
        <taxon>Dikarya</taxon>
        <taxon>Ascomycota</taxon>
        <taxon>Saccharomycotina</taxon>
        <taxon>Saccharomycetes</taxon>
        <taxon>Saccharomycetales</taxon>
        <taxon>Saccharomycetaceae</taxon>
        <taxon>Kluyveromyces</taxon>
    </lineage>
</organism>
<accession>A0A0A8LB71</accession>
<keyword evidence="2" id="KW-0812">Transmembrane</keyword>
<dbReference type="OrthoDB" id="4065319at2759"/>
<feature type="region of interest" description="Disordered" evidence="1">
    <location>
        <begin position="288"/>
        <end position="361"/>
    </location>
</feature>
<gene>
    <name evidence="3" type="ORF">KLDO_g3734</name>
</gene>